<dbReference type="Gene3D" id="1.20.1170.10">
    <property type="match status" value="1"/>
</dbReference>
<dbReference type="AlphaFoldDB" id="A0A8D9BPN6"/>
<feature type="signal peptide" evidence="2">
    <location>
        <begin position="1"/>
        <end position="21"/>
    </location>
</feature>
<keyword evidence="1" id="KW-0812">Transmembrane</keyword>
<keyword evidence="1" id="KW-1133">Transmembrane helix</keyword>
<feature type="transmembrane region" description="Helical" evidence="1">
    <location>
        <begin position="190"/>
        <end position="216"/>
    </location>
</feature>
<evidence type="ECO:0000256" key="2">
    <source>
        <dbReference type="SAM" id="SignalP"/>
    </source>
</evidence>
<dbReference type="Pfam" id="PF06109">
    <property type="entry name" value="HlyE"/>
    <property type="match status" value="1"/>
</dbReference>
<proteinExistence type="predicted"/>
<dbReference type="GO" id="GO:0044179">
    <property type="term" value="P:hemolysis in another organism"/>
    <property type="evidence" value="ECO:0007669"/>
    <property type="project" value="InterPro"/>
</dbReference>
<organism evidence="3">
    <name type="scientific">Cacopsylla melanoneura</name>
    <dbReference type="NCBI Taxonomy" id="428564"/>
    <lineage>
        <taxon>Eukaryota</taxon>
        <taxon>Metazoa</taxon>
        <taxon>Ecdysozoa</taxon>
        <taxon>Arthropoda</taxon>
        <taxon>Hexapoda</taxon>
        <taxon>Insecta</taxon>
        <taxon>Pterygota</taxon>
        <taxon>Neoptera</taxon>
        <taxon>Paraneoptera</taxon>
        <taxon>Hemiptera</taxon>
        <taxon>Sternorrhyncha</taxon>
        <taxon>Psylloidea</taxon>
        <taxon>Psyllidae</taxon>
        <taxon>Psyllinae</taxon>
        <taxon>Cacopsylla</taxon>
    </lineage>
</organism>
<feature type="chain" id="PRO_5034549652" evidence="2">
    <location>
        <begin position="22"/>
        <end position="387"/>
    </location>
</feature>
<evidence type="ECO:0000313" key="3">
    <source>
        <dbReference type="EMBL" id="CAG6786490.1"/>
    </source>
</evidence>
<dbReference type="SUPFAM" id="SSF58100">
    <property type="entry name" value="Bacterial hemolysins"/>
    <property type="match status" value="1"/>
</dbReference>
<keyword evidence="1" id="KW-0472">Membrane</keyword>
<name>A0A8D9BPN6_9HEMI</name>
<dbReference type="InterPro" id="IPR027018">
    <property type="entry name" value="Hemolysin_E"/>
</dbReference>
<sequence length="387" mass="43901">MERHTVLVFLLVAIISVIASAKQVVDEGDLRDIVQKQNGMLIEYNKNLDQAVPFKELRASLKALDGLAQDYNGKCRADIYNATTMGYKATDNYFRATDKIFRWCSLTNRLTTYILDNDPPKNKVFKAMMTSTKEGLNLMKESLDILEDVRDQLTTMQSILRPIPRDLTNEITQMREDYEARKLQKRILEIALAAIGAAVTLILGFVAGPVGFALGLAGTLALAGIPAAVIEGHQIPTEDEKMRITEAYYGQLIQAVREASGNVTAVKEKLHTEITKVQELYGEVQGATEIGEIFGELMKDDLQTLLKSVNEYMKRHGGDVKLVLKSRRIREITYHGFDVERIQQAIDHILNQTAKEREERFWELKPTFQNQPYIYQNHFNDLLKFAV</sequence>
<accession>A0A8D9BPN6</accession>
<keyword evidence="2" id="KW-0732">Signal</keyword>
<reference evidence="3" key="1">
    <citation type="submission" date="2021-05" db="EMBL/GenBank/DDBJ databases">
        <authorList>
            <person name="Alioto T."/>
            <person name="Alioto T."/>
            <person name="Gomez Garrido J."/>
        </authorList>
    </citation>
    <scope>NUCLEOTIDE SEQUENCE</scope>
</reference>
<protein>
    <submittedName>
        <fullName evidence="3">Hemolysin E</fullName>
    </submittedName>
</protein>
<dbReference type="EMBL" id="HBUF01648457">
    <property type="protein sequence ID" value="CAG6786490.1"/>
    <property type="molecule type" value="Transcribed_RNA"/>
</dbReference>
<evidence type="ECO:0000256" key="1">
    <source>
        <dbReference type="SAM" id="Phobius"/>
    </source>
</evidence>